<proteinExistence type="predicted"/>
<dbReference type="Proteomes" id="UP000008984">
    <property type="component" value="Unassembled WGS sequence"/>
</dbReference>
<keyword evidence="1" id="KW-1133">Transmembrane helix</keyword>
<reference evidence="2 3" key="1">
    <citation type="journal article" date="2008" name="Nat. Biotechnol.">
        <title>Genome sequencing and analysis of the biomass-degrading fungus Trichoderma reesei (syn. Hypocrea jecorina).</title>
        <authorList>
            <person name="Martinez D."/>
            <person name="Berka R.M."/>
            <person name="Henrissat B."/>
            <person name="Saloheimo M."/>
            <person name="Arvas M."/>
            <person name="Baker S.E."/>
            <person name="Chapman J."/>
            <person name="Chertkov O."/>
            <person name="Coutinho P.M."/>
            <person name="Cullen D."/>
            <person name="Danchin E.G."/>
            <person name="Grigoriev I.V."/>
            <person name="Harris P."/>
            <person name="Jackson M."/>
            <person name="Kubicek C.P."/>
            <person name="Han C.S."/>
            <person name="Ho I."/>
            <person name="Larrondo L.F."/>
            <person name="de Leon A.L."/>
            <person name="Magnuson J.K."/>
            <person name="Merino S."/>
            <person name="Misra M."/>
            <person name="Nelson B."/>
            <person name="Putnam N."/>
            <person name="Robbertse B."/>
            <person name="Salamov A.A."/>
            <person name="Schmoll M."/>
            <person name="Terry A."/>
            <person name="Thayer N."/>
            <person name="Westerholm-Parvinen A."/>
            <person name="Schoch C.L."/>
            <person name="Yao J."/>
            <person name="Barabote R."/>
            <person name="Nelson M.A."/>
            <person name="Detter C."/>
            <person name="Bruce D."/>
            <person name="Kuske C.R."/>
            <person name="Xie G."/>
            <person name="Richardson P."/>
            <person name="Rokhsar D.S."/>
            <person name="Lucas S.M."/>
            <person name="Rubin E.M."/>
            <person name="Dunn-Coleman N."/>
            <person name="Ward M."/>
            <person name="Brettin T.S."/>
        </authorList>
    </citation>
    <scope>NUCLEOTIDE SEQUENCE [LARGE SCALE GENOMIC DNA]</scope>
    <source>
        <strain evidence="2 3">QM6a</strain>
    </source>
</reference>
<dbReference type="EMBL" id="GL985110">
    <property type="protein sequence ID" value="EGR44049.1"/>
    <property type="molecule type" value="Genomic_DNA"/>
</dbReference>
<feature type="transmembrane region" description="Helical" evidence="1">
    <location>
        <begin position="12"/>
        <end position="28"/>
    </location>
</feature>
<dbReference type="KEGG" id="tre:TRIREDRAFT_112676"/>
<feature type="transmembrane region" description="Helical" evidence="1">
    <location>
        <begin position="34"/>
        <end position="53"/>
    </location>
</feature>
<dbReference type="GeneID" id="18482633"/>
<protein>
    <submittedName>
        <fullName evidence="2">Predicted protein</fullName>
    </submittedName>
</protein>
<name>G0RXP1_HYPJQ</name>
<keyword evidence="1" id="KW-0812">Transmembrane</keyword>
<evidence type="ECO:0000313" key="2">
    <source>
        <dbReference type="EMBL" id="EGR44049.1"/>
    </source>
</evidence>
<evidence type="ECO:0000313" key="3">
    <source>
        <dbReference type="Proteomes" id="UP000008984"/>
    </source>
</evidence>
<gene>
    <name evidence="2" type="ORF">TRIREDRAFT_112676</name>
</gene>
<organism evidence="3">
    <name type="scientific">Hypocrea jecorina (strain QM6a)</name>
    <name type="common">Trichoderma reesei</name>
    <dbReference type="NCBI Taxonomy" id="431241"/>
    <lineage>
        <taxon>Eukaryota</taxon>
        <taxon>Fungi</taxon>
        <taxon>Dikarya</taxon>
        <taxon>Ascomycota</taxon>
        <taxon>Pezizomycotina</taxon>
        <taxon>Sordariomycetes</taxon>
        <taxon>Hypocreomycetidae</taxon>
        <taxon>Hypocreales</taxon>
        <taxon>Hypocreaceae</taxon>
        <taxon>Trichoderma</taxon>
    </lineage>
</organism>
<accession>G0RXP1</accession>
<dbReference type="AlphaFoldDB" id="G0RXP1"/>
<dbReference type="RefSeq" id="XP_006970006.1">
    <property type="nucleotide sequence ID" value="XM_006969944.1"/>
</dbReference>
<keyword evidence="3" id="KW-1185">Reference proteome</keyword>
<evidence type="ECO:0000256" key="1">
    <source>
        <dbReference type="SAM" id="Phobius"/>
    </source>
</evidence>
<sequence>MYKSLTARRYKLIRLLILKAIFLRPFILHKLIAFIIIAVAVYAAYFLFIFYILKKKYFFKVYIK</sequence>
<keyword evidence="1" id="KW-0472">Membrane</keyword>
<dbReference type="HOGENOM" id="CLU_2867954_0_0_1"/>
<dbReference type="VEuPathDB" id="FungiDB:TRIREDRAFT_112676"/>